<keyword evidence="4 7" id="KW-0812">Transmembrane</keyword>
<evidence type="ECO:0000256" key="7">
    <source>
        <dbReference type="HAMAP-Rule" id="MF_01147"/>
    </source>
</evidence>
<dbReference type="EC" id="2.5.1.145" evidence="7"/>
<dbReference type="HAMAP" id="MF_01147">
    <property type="entry name" value="Lgt"/>
    <property type="match status" value="1"/>
</dbReference>
<comment type="catalytic activity">
    <reaction evidence="7">
        <text>L-cysteinyl-[prolipoprotein] + a 1,2-diacyl-sn-glycero-3-phospho-(1'-sn-glycerol) = an S-1,2-diacyl-sn-glyceryl-L-cysteinyl-[prolipoprotein] + sn-glycerol 1-phosphate + H(+)</text>
        <dbReference type="Rhea" id="RHEA:56712"/>
        <dbReference type="Rhea" id="RHEA-COMP:14679"/>
        <dbReference type="Rhea" id="RHEA-COMP:14680"/>
        <dbReference type="ChEBI" id="CHEBI:15378"/>
        <dbReference type="ChEBI" id="CHEBI:29950"/>
        <dbReference type="ChEBI" id="CHEBI:57685"/>
        <dbReference type="ChEBI" id="CHEBI:64716"/>
        <dbReference type="ChEBI" id="CHEBI:140658"/>
        <dbReference type="EC" id="2.5.1.145"/>
    </reaction>
</comment>
<dbReference type="PANTHER" id="PTHR30589">
    <property type="entry name" value="PROLIPOPROTEIN DIACYLGLYCERYL TRANSFERASE"/>
    <property type="match status" value="1"/>
</dbReference>
<evidence type="ECO:0000256" key="4">
    <source>
        <dbReference type="ARBA" id="ARBA00022692"/>
    </source>
</evidence>
<comment type="function">
    <text evidence="7">Catalyzes the transfer of the diacylglyceryl group from phosphatidylglycerol to the sulfhydryl group of the N-terminal cysteine of a prolipoprotein, the first step in the formation of mature lipoproteins.</text>
</comment>
<accession>A0A9D1L0U8</accession>
<dbReference type="Pfam" id="PF01790">
    <property type="entry name" value="LGT"/>
    <property type="match status" value="1"/>
</dbReference>
<evidence type="ECO:0000256" key="2">
    <source>
        <dbReference type="ARBA" id="ARBA00022475"/>
    </source>
</evidence>
<dbReference type="EMBL" id="DVMJ01000034">
    <property type="protein sequence ID" value="HIU13272.1"/>
    <property type="molecule type" value="Genomic_DNA"/>
</dbReference>
<organism evidence="8 9">
    <name type="scientific">Candidatus Fimiplasma intestinipullorum</name>
    <dbReference type="NCBI Taxonomy" id="2840825"/>
    <lineage>
        <taxon>Bacteria</taxon>
        <taxon>Bacillati</taxon>
        <taxon>Bacillota</taxon>
        <taxon>Clostridia</taxon>
        <taxon>Eubacteriales</taxon>
        <taxon>Candidatus Fimiplasma</taxon>
    </lineage>
</organism>
<evidence type="ECO:0000313" key="9">
    <source>
        <dbReference type="Proteomes" id="UP000824175"/>
    </source>
</evidence>
<evidence type="ECO:0000256" key="1">
    <source>
        <dbReference type="ARBA" id="ARBA00007150"/>
    </source>
</evidence>
<reference evidence="8" key="2">
    <citation type="journal article" date="2021" name="PeerJ">
        <title>Extensive microbial diversity within the chicken gut microbiome revealed by metagenomics and culture.</title>
        <authorList>
            <person name="Gilroy R."/>
            <person name="Ravi A."/>
            <person name="Getino M."/>
            <person name="Pursley I."/>
            <person name="Horton D.L."/>
            <person name="Alikhan N.F."/>
            <person name="Baker D."/>
            <person name="Gharbi K."/>
            <person name="Hall N."/>
            <person name="Watson M."/>
            <person name="Adriaenssens E.M."/>
            <person name="Foster-Nyarko E."/>
            <person name="Jarju S."/>
            <person name="Secka A."/>
            <person name="Antonio M."/>
            <person name="Oren A."/>
            <person name="Chaudhuri R.R."/>
            <person name="La Ragione R."/>
            <person name="Hildebrand F."/>
            <person name="Pallen M.J."/>
        </authorList>
    </citation>
    <scope>NUCLEOTIDE SEQUENCE</scope>
    <source>
        <strain evidence="8">CHK195-11698</strain>
    </source>
</reference>
<dbReference type="InterPro" id="IPR001640">
    <property type="entry name" value="Lgt"/>
</dbReference>
<feature type="transmembrane region" description="Helical" evidence="7">
    <location>
        <begin position="89"/>
        <end position="111"/>
    </location>
</feature>
<dbReference type="PANTHER" id="PTHR30589:SF0">
    <property type="entry name" value="PHOSPHATIDYLGLYCEROL--PROLIPOPROTEIN DIACYLGLYCERYL TRANSFERASE"/>
    <property type="match status" value="1"/>
</dbReference>
<comment type="subcellular location">
    <subcellularLocation>
        <location evidence="7">Cell membrane</location>
        <topology evidence="7">Multi-pass membrane protein</topology>
    </subcellularLocation>
</comment>
<feature type="transmembrane region" description="Helical" evidence="7">
    <location>
        <begin position="49"/>
        <end position="69"/>
    </location>
</feature>
<sequence>MAFFPDRTTFVQIGSLSIQWYAIFIVTGAIIAYLLSLRNFKKMHIDKEILEDFFINALLVGIIGARIWYVIFSYNEIYAHRDWIDMFKIWEGGLAIQGGVIFATIYGVYYFKKHHVDIWRAADCIMPNLLVAQAIGRWGNFMNQEAHGTQVDLSFLEGWHLPQFIIDGMEINGRYYHPTFLYESVGNLIVFAIIVLLVRRFYHRHGTLFFSYFIGYSIVRFFVEALRTDSLMLGSLRMAQVTSIACIIIGIGGLIYLHFKGEKVTSETRL</sequence>
<keyword evidence="5 7" id="KW-1133">Transmembrane helix</keyword>
<keyword evidence="3 7" id="KW-0808">Transferase</keyword>
<dbReference type="GO" id="GO:0005886">
    <property type="term" value="C:plasma membrane"/>
    <property type="evidence" value="ECO:0007669"/>
    <property type="project" value="UniProtKB-SubCell"/>
</dbReference>
<feature type="binding site" evidence="7">
    <location>
        <position position="137"/>
    </location>
    <ligand>
        <name>a 1,2-diacyl-sn-glycero-3-phospho-(1'-sn-glycerol)</name>
        <dbReference type="ChEBI" id="CHEBI:64716"/>
    </ligand>
</feature>
<evidence type="ECO:0000313" key="8">
    <source>
        <dbReference type="EMBL" id="HIU13272.1"/>
    </source>
</evidence>
<evidence type="ECO:0000256" key="6">
    <source>
        <dbReference type="ARBA" id="ARBA00023136"/>
    </source>
</evidence>
<evidence type="ECO:0000256" key="5">
    <source>
        <dbReference type="ARBA" id="ARBA00022989"/>
    </source>
</evidence>
<name>A0A9D1L0U8_9FIRM</name>
<feature type="transmembrane region" description="Helical" evidence="7">
    <location>
        <begin position="208"/>
        <end position="226"/>
    </location>
</feature>
<feature type="transmembrane region" description="Helical" evidence="7">
    <location>
        <begin position="180"/>
        <end position="202"/>
    </location>
</feature>
<keyword evidence="2 7" id="KW-1003">Cell membrane</keyword>
<proteinExistence type="inferred from homology"/>
<dbReference type="NCBIfam" id="TIGR00544">
    <property type="entry name" value="lgt"/>
    <property type="match status" value="1"/>
</dbReference>
<dbReference type="GO" id="GO:0042158">
    <property type="term" value="P:lipoprotein biosynthetic process"/>
    <property type="evidence" value="ECO:0007669"/>
    <property type="project" value="UniProtKB-UniRule"/>
</dbReference>
<protein>
    <recommendedName>
        <fullName evidence="7">Phosphatidylglycerol--prolipoprotein diacylglyceryl transferase</fullName>
        <ecNumber evidence="7">2.5.1.145</ecNumber>
    </recommendedName>
</protein>
<dbReference type="PROSITE" id="PS01311">
    <property type="entry name" value="LGT"/>
    <property type="match status" value="1"/>
</dbReference>
<evidence type="ECO:0000256" key="3">
    <source>
        <dbReference type="ARBA" id="ARBA00022679"/>
    </source>
</evidence>
<dbReference type="AlphaFoldDB" id="A0A9D1L0U8"/>
<gene>
    <name evidence="7" type="primary">lgt</name>
    <name evidence="8" type="ORF">IAD15_04300</name>
</gene>
<keyword evidence="6 7" id="KW-0472">Membrane</keyword>
<feature type="transmembrane region" description="Helical" evidence="7">
    <location>
        <begin position="20"/>
        <end position="37"/>
    </location>
</feature>
<dbReference type="Proteomes" id="UP000824175">
    <property type="component" value="Unassembled WGS sequence"/>
</dbReference>
<keyword evidence="8" id="KW-0328">Glycosyltransferase</keyword>
<dbReference type="GO" id="GO:0008961">
    <property type="term" value="F:phosphatidylglycerol-prolipoprotein diacylglyceryl transferase activity"/>
    <property type="evidence" value="ECO:0007669"/>
    <property type="project" value="UniProtKB-UniRule"/>
</dbReference>
<comment type="pathway">
    <text evidence="7">Protein modification; lipoprotein biosynthesis (diacylglyceryl transfer).</text>
</comment>
<feature type="transmembrane region" description="Helical" evidence="7">
    <location>
        <begin position="238"/>
        <end position="259"/>
    </location>
</feature>
<comment type="similarity">
    <text evidence="1 7">Belongs to the Lgt family.</text>
</comment>
<reference evidence="8" key="1">
    <citation type="submission" date="2020-10" db="EMBL/GenBank/DDBJ databases">
        <authorList>
            <person name="Gilroy R."/>
        </authorList>
    </citation>
    <scope>NUCLEOTIDE SEQUENCE</scope>
    <source>
        <strain evidence="8">CHK195-11698</strain>
    </source>
</reference>
<comment type="caution">
    <text evidence="8">The sequence shown here is derived from an EMBL/GenBank/DDBJ whole genome shotgun (WGS) entry which is preliminary data.</text>
</comment>